<organism evidence="13 14">
    <name type="scientific">Rubritalea spongiae</name>
    <dbReference type="NCBI Taxonomy" id="430797"/>
    <lineage>
        <taxon>Bacteria</taxon>
        <taxon>Pseudomonadati</taxon>
        <taxon>Verrucomicrobiota</taxon>
        <taxon>Verrucomicrobiia</taxon>
        <taxon>Verrucomicrobiales</taxon>
        <taxon>Rubritaleaceae</taxon>
        <taxon>Rubritalea</taxon>
    </lineage>
</organism>
<dbReference type="NCBIfam" id="TIGR00125">
    <property type="entry name" value="cyt_tran_rel"/>
    <property type="match status" value="1"/>
</dbReference>
<evidence type="ECO:0000256" key="2">
    <source>
        <dbReference type="ARBA" id="ARBA00005019"/>
    </source>
</evidence>
<evidence type="ECO:0000256" key="10">
    <source>
        <dbReference type="ARBA" id="ARBA00048721"/>
    </source>
</evidence>
<evidence type="ECO:0000256" key="4">
    <source>
        <dbReference type="ARBA" id="ARBA00022642"/>
    </source>
</evidence>
<evidence type="ECO:0000256" key="8">
    <source>
        <dbReference type="ARBA" id="ARBA00022840"/>
    </source>
</evidence>
<gene>
    <name evidence="11 13" type="primary">nadD</name>
    <name evidence="13" type="ORF">ACFSQZ_08755</name>
</gene>
<dbReference type="InterPro" id="IPR014729">
    <property type="entry name" value="Rossmann-like_a/b/a_fold"/>
</dbReference>
<dbReference type="Pfam" id="PF01467">
    <property type="entry name" value="CTP_transf_like"/>
    <property type="match status" value="1"/>
</dbReference>
<evidence type="ECO:0000259" key="12">
    <source>
        <dbReference type="Pfam" id="PF01467"/>
    </source>
</evidence>
<dbReference type="CDD" id="cd02165">
    <property type="entry name" value="NMNAT"/>
    <property type="match status" value="1"/>
</dbReference>
<name>A0ABW5E848_9BACT</name>
<keyword evidence="6 11" id="KW-0548">Nucleotidyltransferase</keyword>
<protein>
    <recommendedName>
        <fullName evidence="11">Probable nicotinate-nucleotide adenylyltransferase</fullName>
        <ecNumber evidence="11">2.7.7.18</ecNumber>
    </recommendedName>
    <alternativeName>
        <fullName evidence="11">Deamido-NAD(+) diphosphorylase</fullName>
    </alternativeName>
    <alternativeName>
        <fullName evidence="11">Deamido-NAD(+) pyrophosphorylase</fullName>
    </alternativeName>
    <alternativeName>
        <fullName evidence="11">Nicotinate mononucleotide adenylyltransferase</fullName>
        <shortName evidence="11">NaMN adenylyltransferase</shortName>
    </alternativeName>
</protein>
<keyword evidence="4 11" id="KW-0662">Pyridine nucleotide biosynthesis</keyword>
<dbReference type="EC" id="2.7.7.18" evidence="11"/>
<dbReference type="Gene3D" id="3.40.50.620">
    <property type="entry name" value="HUPs"/>
    <property type="match status" value="1"/>
</dbReference>
<comment type="function">
    <text evidence="1 11">Catalyzes the reversible adenylation of nicotinate mononucleotide (NaMN) to nicotinic acid adenine dinucleotide (NaAD).</text>
</comment>
<evidence type="ECO:0000256" key="6">
    <source>
        <dbReference type="ARBA" id="ARBA00022695"/>
    </source>
</evidence>
<evidence type="ECO:0000313" key="13">
    <source>
        <dbReference type="EMBL" id="MFD2276554.1"/>
    </source>
</evidence>
<dbReference type="RefSeq" id="WP_377092954.1">
    <property type="nucleotide sequence ID" value="NZ_JBHSJM010000001.1"/>
</dbReference>
<evidence type="ECO:0000256" key="7">
    <source>
        <dbReference type="ARBA" id="ARBA00022741"/>
    </source>
</evidence>
<evidence type="ECO:0000256" key="11">
    <source>
        <dbReference type="HAMAP-Rule" id="MF_00244"/>
    </source>
</evidence>
<dbReference type="InterPro" id="IPR005248">
    <property type="entry name" value="NadD/NMNAT"/>
</dbReference>
<dbReference type="Proteomes" id="UP001597297">
    <property type="component" value="Unassembled WGS sequence"/>
</dbReference>
<keyword evidence="5 11" id="KW-0808">Transferase</keyword>
<dbReference type="NCBIfam" id="TIGR00482">
    <property type="entry name" value="nicotinate (nicotinamide) nucleotide adenylyltransferase"/>
    <property type="match status" value="1"/>
</dbReference>
<reference evidence="14" key="1">
    <citation type="journal article" date="2019" name="Int. J. Syst. Evol. Microbiol.">
        <title>The Global Catalogue of Microorganisms (GCM) 10K type strain sequencing project: providing services to taxonomists for standard genome sequencing and annotation.</title>
        <authorList>
            <consortium name="The Broad Institute Genomics Platform"/>
            <consortium name="The Broad Institute Genome Sequencing Center for Infectious Disease"/>
            <person name="Wu L."/>
            <person name="Ma J."/>
        </authorList>
    </citation>
    <scope>NUCLEOTIDE SEQUENCE [LARGE SCALE GENOMIC DNA]</scope>
    <source>
        <strain evidence="14">JCM 16545</strain>
    </source>
</reference>
<keyword evidence="7 11" id="KW-0547">Nucleotide-binding</keyword>
<dbReference type="InterPro" id="IPR004821">
    <property type="entry name" value="Cyt_trans-like"/>
</dbReference>
<comment type="pathway">
    <text evidence="2 11">Cofactor biosynthesis; NAD(+) biosynthesis; deamido-NAD(+) from nicotinate D-ribonucleotide: step 1/1.</text>
</comment>
<evidence type="ECO:0000256" key="3">
    <source>
        <dbReference type="ARBA" id="ARBA00009014"/>
    </source>
</evidence>
<dbReference type="PANTHER" id="PTHR39321:SF3">
    <property type="entry name" value="PHOSPHOPANTETHEINE ADENYLYLTRANSFERASE"/>
    <property type="match status" value="1"/>
</dbReference>
<sequence length="199" mass="22788">MPSHRSTMETPQTKICLIGGTFDPIHLGHTYIALQAKLSLSLDKVIFLPCRQSPHKLDIETASDAHRLKMCKLATAELPWAEVSDYDLTAPTLSYSWRTAEHFKALYPDAELFWLMGTDQWNALPRWNRAEHFAQLLQIIVFHRTEPLLSLDGFQSLPLSGQHPASATAVRNDAQKNRPMRWLHPKVANYIKENKLYTK</sequence>
<dbReference type="PANTHER" id="PTHR39321">
    <property type="entry name" value="NICOTINATE-NUCLEOTIDE ADENYLYLTRANSFERASE-RELATED"/>
    <property type="match status" value="1"/>
</dbReference>
<evidence type="ECO:0000256" key="5">
    <source>
        <dbReference type="ARBA" id="ARBA00022679"/>
    </source>
</evidence>
<comment type="similarity">
    <text evidence="3 11">Belongs to the NadD family.</text>
</comment>
<feature type="domain" description="Cytidyltransferase-like" evidence="12">
    <location>
        <begin position="17"/>
        <end position="172"/>
    </location>
</feature>
<dbReference type="GO" id="GO:0004515">
    <property type="term" value="F:nicotinate-nucleotide adenylyltransferase activity"/>
    <property type="evidence" value="ECO:0007669"/>
    <property type="project" value="UniProtKB-EC"/>
</dbReference>
<comment type="caution">
    <text evidence="13">The sequence shown here is derived from an EMBL/GenBank/DDBJ whole genome shotgun (WGS) entry which is preliminary data.</text>
</comment>
<evidence type="ECO:0000313" key="14">
    <source>
        <dbReference type="Proteomes" id="UP001597297"/>
    </source>
</evidence>
<comment type="catalytic activity">
    <reaction evidence="10 11">
        <text>nicotinate beta-D-ribonucleotide + ATP + H(+) = deamido-NAD(+) + diphosphate</text>
        <dbReference type="Rhea" id="RHEA:22860"/>
        <dbReference type="ChEBI" id="CHEBI:15378"/>
        <dbReference type="ChEBI" id="CHEBI:30616"/>
        <dbReference type="ChEBI" id="CHEBI:33019"/>
        <dbReference type="ChEBI" id="CHEBI:57502"/>
        <dbReference type="ChEBI" id="CHEBI:58437"/>
        <dbReference type="EC" id="2.7.7.18"/>
    </reaction>
</comment>
<accession>A0ABW5E848</accession>
<proteinExistence type="inferred from homology"/>
<keyword evidence="14" id="KW-1185">Reference proteome</keyword>
<dbReference type="EMBL" id="JBHUJC010000025">
    <property type="protein sequence ID" value="MFD2276554.1"/>
    <property type="molecule type" value="Genomic_DNA"/>
</dbReference>
<dbReference type="HAMAP" id="MF_00244">
    <property type="entry name" value="NaMN_adenylyltr"/>
    <property type="match status" value="1"/>
</dbReference>
<dbReference type="SUPFAM" id="SSF52374">
    <property type="entry name" value="Nucleotidylyl transferase"/>
    <property type="match status" value="1"/>
</dbReference>
<evidence type="ECO:0000256" key="1">
    <source>
        <dbReference type="ARBA" id="ARBA00002324"/>
    </source>
</evidence>
<keyword evidence="9 11" id="KW-0520">NAD</keyword>
<keyword evidence="8 11" id="KW-0067">ATP-binding</keyword>
<evidence type="ECO:0000256" key="9">
    <source>
        <dbReference type="ARBA" id="ARBA00023027"/>
    </source>
</evidence>